<evidence type="ECO:0008006" key="4">
    <source>
        <dbReference type="Google" id="ProtNLM"/>
    </source>
</evidence>
<accession>A0A8H4BT50</accession>
<sequence length="130" mass="14447">MIIALLSLQAMTVSSWIKCHCCLLEIGALVKPPLSSQLNRHAVRDVEFSKRTSRSIRLLISKCQSCRVFGLFGDFGQFDEQHNDGEFDSDNDKSISSSHVSCQANICSGTRTLGFNFDELLASRRHQAAP</sequence>
<proteinExistence type="predicted"/>
<comment type="caution">
    <text evidence="2">The sequence shown here is derived from an EMBL/GenBank/DDBJ whole genome shotgun (WGS) entry which is preliminary data.</text>
</comment>
<feature type="signal peptide" evidence="1">
    <location>
        <begin position="1"/>
        <end position="15"/>
    </location>
</feature>
<evidence type="ECO:0000313" key="2">
    <source>
        <dbReference type="EMBL" id="KAF1807621.1"/>
    </source>
</evidence>
<dbReference type="Proteomes" id="UP000469890">
    <property type="component" value="Unassembled WGS sequence"/>
</dbReference>
<reference evidence="2 3" key="1">
    <citation type="submission" date="2019-09" db="EMBL/GenBank/DDBJ databases">
        <authorList>
            <consortium name="DOE Joint Genome Institute"/>
            <person name="Mondo S.J."/>
            <person name="Navarro-Mendoza M.I."/>
            <person name="Perez-Arques C."/>
            <person name="Panchal S."/>
            <person name="Nicolas F.E."/>
            <person name="Ganguly P."/>
            <person name="Pangilinan J."/>
            <person name="Grigoriev I."/>
            <person name="Heitman J."/>
            <person name="Sanya K."/>
            <person name="Garre V."/>
        </authorList>
    </citation>
    <scope>NUCLEOTIDE SEQUENCE [LARGE SCALE GENOMIC DNA]</scope>
    <source>
        <strain evidence="2 3">MU402</strain>
    </source>
</reference>
<name>A0A8H4BT50_MUCCL</name>
<organism evidence="2 3">
    <name type="scientific">Mucor circinelloides f. lusitanicus</name>
    <name type="common">Mucor racemosus var. lusitanicus</name>
    <dbReference type="NCBI Taxonomy" id="29924"/>
    <lineage>
        <taxon>Eukaryota</taxon>
        <taxon>Fungi</taxon>
        <taxon>Fungi incertae sedis</taxon>
        <taxon>Mucoromycota</taxon>
        <taxon>Mucoromycotina</taxon>
        <taxon>Mucoromycetes</taxon>
        <taxon>Mucorales</taxon>
        <taxon>Mucorineae</taxon>
        <taxon>Mucoraceae</taxon>
        <taxon>Mucor</taxon>
    </lineage>
</organism>
<gene>
    <name evidence="2" type="ORF">FB192DRAFT_1356644</name>
</gene>
<feature type="chain" id="PRO_5034127578" description="Secreted protein" evidence="1">
    <location>
        <begin position="16"/>
        <end position="130"/>
    </location>
</feature>
<dbReference type="AlphaFoldDB" id="A0A8H4BT50"/>
<protein>
    <recommendedName>
        <fullName evidence="4">Secreted protein</fullName>
    </recommendedName>
</protein>
<keyword evidence="1" id="KW-0732">Signal</keyword>
<evidence type="ECO:0000256" key="1">
    <source>
        <dbReference type="SAM" id="SignalP"/>
    </source>
</evidence>
<dbReference type="EMBL" id="JAAECE010000001">
    <property type="protein sequence ID" value="KAF1807621.1"/>
    <property type="molecule type" value="Genomic_DNA"/>
</dbReference>
<evidence type="ECO:0000313" key="3">
    <source>
        <dbReference type="Proteomes" id="UP000469890"/>
    </source>
</evidence>